<feature type="transmembrane region" description="Helical" evidence="2">
    <location>
        <begin position="92"/>
        <end position="114"/>
    </location>
</feature>
<keyword evidence="2" id="KW-0472">Membrane</keyword>
<gene>
    <name evidence="3" type="ORF">TBK1r_10060</name>
</gene>
<feature type="region of interest" description="Disordered" evidence="1">
    <location>
        <begin position="1"/>
        <end position="75"/>
    </location>
</feature>
<evidence type="ECO:0000313" key="4">
    <source>
        <dbReference type="Proteomes" id="UP000318081"/>
    </source>
</evidence>
<dbReference type="EMBL" id="CP036432">
    <property type="protein sequence ID" value="QDV82081.1"/>
    <property type="molecule type" value="Genomic_DNA"/>
</dbReference>
<feature type="compositionally biased region" description="Low complexity" evidence="1">
    <location>
        <begin position="56"/>
        <end position="70"/>
    </location>
</feature>
<reference evidence="3 4" key="1">
    <citation type="submission" date="2019-02" db="EMBL/GenBank/DDBJ databases">
        <title>Deep-cultivation of Planctomycetes and their phenomic and genomic characterization uncovers novel biology.</title>
        <authorList>
            <person name="Wiegand S."/>
            <person name="Jogler M."/>
            <person name="Boedeker C."/>
            <person name="Pinto D."/>
            <person name="Vollmers J."/>
            <person name="Rivas-Marin E."/>
            <person name="Kohn T."/>
            <person name="Peeters S.H."/>
            <person name="Heuer A."/>
            <person name="Rast P."/>
            <person name="Oberbeckmann S."/>
            <person name="Bunk B."/>
            <person name="Jeske O."/>
            <person name="Meyerdierks A."/>
            <person name="Storesund J.E."/>
            <person name="Kallscheuer N."/>
            <person name="Luecker S."/>
            <person name="Lage O.M."/>
            <person name="Pohl T."/>
            <person name="Merkel B.J."/>
            <person name="Hornburger P."/>
            <person name="Mueller R.-W."/>
            <person name="Bruemmer F."/>
            <person name="Labrenz M."/>
            <person name="Spormann A.M."/>
            <person name="Op den Camp H."/>
            <person name="Overmann J."/>
            <person name="Amann R."/>
            <person name="Jetten M.S.M."/>
            <person name="Mascher T."/>
            <person name="Medema M.H."/>
            <person name="Devos D.P."/>
            <person name="Kaster A.-K."/>
            <person name="Ovreas L."/>
            <person name="Rohde M."/>
            <person name="Galperin M.Y."/>
            <person name="Jogler C."/>
        </authorList>
    </citation>
    <scope>NUCLEOTIDE SEQUENCE [LARGE SCALE GENOMIC DNA]</scope>
    <source>
        <strain evidence="3 4">TBK1r</strain>
    </source>
</reference>
<proteinExistence type="predicted"/>
<organism evidence="3 4">
    <name type="scientific">Stieleria magnilauensis</name>
    <dbReference type="NCBI Taxonomy" id="2527963"/>
    <lineage>
        <taxon>Bacteria</taxon>
        <taxon>Pseudomonadati</taxon>
        <taxon>Planctomycetota</taxon>
        <taxon>Planctomycetia</taxon>
        <taxon>Pirellulales</taxon>
        <taxon>Pirellulaceae</taxon>
        <taxon>Stieleria</taxon>
    </lineage>
</organism>
<evidence type="ECO:0000313" key="3">
    <source>
        <dbReference type="EMBL" id="QDV82081.1"/>
    </source>
</evidence>
<dbReference type="Proteomes" id="UP000318081">
    <property type="component" value="Chromosome"/>
</dbReference>
<accession>A0ABX5XN82</accession>
<keyword evidence="4" id="KW-1185">Reference proteome</keyword>
<evidence type="ECO:0000256" key="2">
    <source>
        <dbReference type="SAM" id="Phobius"/>
    </source>
</evidence>
<keyword evidence="2" id="KW-0812">Transmembrane</keyword>
<protein>
    <submittedName>
        <fullName evidence="3">Uncharacterized protein</fullName>
    </submittedName>
</protein>
<name>A0ABX5XN82_9BACT</name>
<keyword evidence="2" id="KW-1133">Transmembrane helix</keyword>
<sequence>MPATLDQPRHRTHRSSSTERTRRPRRSERRPRENDARQPRRHAIKPTWDRSNRPDAAAVATGAPATSTRPTSRRRKSRLGKFFSGFTLEKSFTILSFLVASGLIVLCSLDLAFAWPWMHASLLFDWTYLGVGLAMLWLTWDVFNDQSR</sequence>
<evidence type="ECO:0000256" key="1">
    <source>
        <dbReference type="SAM" id="MobiDB-lite"/>
    </source>
</evidence>
<feature type="transmembrane region" description="Helical" evidence="2">
    <location>
        <begin position="126"/>
        <end position="143"/>
    </location>
</feature>
<dbReference type="RefSeq" id="WP_145207772.1">
    <property type="nucleotide sequence ID" value="NZ_CP036432.1"/>
</dbReference>